<feature type="region of interest" description="Disordered" evidence="1">
    <location>
        <begin position="181"/>
        <end position="245"/>
    </location>
</feature>
<feature type="compositionally biased region" description="Polar residues" evidence="1">
    <location>
        <begin position="421"/>
        <end position="430"/>
    </location>
</feature>
<gene>
    <name evidence="2" type="ORF">NQ314_004325</name>
</gene>
<feature type="region of interest" description="Disordered" evidence="1">
    <location>
        <begin position="48"/>
        <end position="72"/>
    </location>
</feature>
<feature type="region of interest" description="Disordered" evidence="1">
    <location>
        <begin position="528"/>
        <end position="556"/>
    </location>
</feature>
<name>A0AAV8ZLH0_9CUCU</name>
<protein>
    <submittedName>
        <fullName evidence="2">Uncharacterized protein</fullName>
    </submittedName>
</protein>
<comment type="caution">
    <text evidence="2">The sequence shown here is derived from an EMBL/GenBank/DDBJ whole genome shotgun (WGS) entry which is preliminary data.</text>
</comment>
<feature type="region of interest" description="Disordered" evidence="1">
    <location>
        <begin position="372"/>
        <end position="430"/>
    </location>
</feature>
<dbReference type="EMBL" id="JANEYF010001276">
    <property type="protein sequence ID" value="KAJ8965182.1"/>
    <property type="molecule type" value="Genomic_DNA"/>
</dbReference>
<feature type="compositionally biased region" description="Low complexity" evidence="1">
    <location>
        <begin position="377"/>
        <end position="391"/>
    </location>
</feature>
<feature type="compositionally biased region" description="Basic and acidic residues" evidence="1">
    <location>
        <begin position="397"/>
        <end position="406"/>
    </location>
</feature>
<accession>A0AAV8ZLH0</accession>
<dbReference type="Proteomes" id="UP001162156">
    <property type="component" value="Unassembled WGS sequence"/>
</dbReference>
<sequence>MSINVTVSGNPVSIKRGKMVTADPYHAKKEFEKRRLLRLEQVRQQSKDIAEDVRNKVRKEKKKQKNEIEEEGKQKLRNWQNRKLLELQTQYKEALRELGAGHKEAEELEDENEVLAEQKEQNEELANHRGRVAATKLQIEKNKANFKKSIPMQQKKLVRDIENTRAALVSNIKKKKIDVGESNKKKRKKASADINITIPESDSDSEESKDLDLDRISEERFSNIEEEEEASISSCECTEDSENPRIPLDLQENELTSKLQGQESLKRFELGPTINTNLPTQPGGEMHHSENFRERVRRVVPPLDTRISDRIKRREIMASQLDYCDIVAETNPTPYIKSNTQIRDAIDSRYISSGPSDMCTCGKSQSKCSLSCGQGLKESSSKSGKSRSTYLSHRRSKESNVHEEIPTKPPIKLKQLDDQGSKSIQPSKISLESTDSHKVQFYDHPNRFSQEKRFPSNSHVEKITADSLEVMPNVISEAEWYEKMKQRDKEAQMRGQRALEKERIQKDYEDIVKKLPLLQKKERICEINKDKPEHHMSEERLKERERKKQNHLDNVYNKLFPNLKPAIVTLPSKKHDQEAKKSST</sequence>
<evidence type="ECO:0000313" key="2">
    <source>
        <dbReference type="EMBL" id="KAJ8965182.1"/>
    </source>
</evidence>
<dbReference type="AlphaFoldDB" id="A0AAV8ZLH0"/>
<proteinExistence type="predicted"/>
<reference evidence="2" key="1">
    <citation type="journal article" date="2023" name="Insect Mol. Biol.">
        <title>Genome sequencing provides insights into the evolution of gene families encoding plant cell wall-degrading enzymes in longhorned beetles.</title>
        <authorList>
            <person name="Shin N.R."/>
            <person name="Okamura Y."/>
            <person name="Kirsch R."/>
            <person name="Pauchet Y."/>
        </authorList>
    </citation>
    <scope>NUCLEOTIDE SEQUENCE</scope>
    <source>
        <strain evidence="2">RBIC_L_NR</strain>
    </source>
</reference>
<feature type="region of interest" description="Disordered" evidence="1">
    <location>
        <begin position="272"/>
        <end position="291"/>
    </location>
</feature>
<feature type="compositionally biased region" description="Basic and acidic residues" evidence="1">
    <location>
        <begin position="206"/>
        <end position="223"/>
    </location>
</feature>
<evidence type="ECO:0000256" key="1">
    <source>
        <dbReference type="SAM" id="MobiDB-lite"/>
    </source>
</evidence>
<feature type="compositionally biased region" description="Basic and acidic residues" evidence="1">
    <location>
        <begin position="528"/>
        <end position="546"/>
    </location>
</feature>
<keyword evidence="3" id="KW-1185">Reference proteome</keyword>
<organism evidence="2 3">
    <name type="scientific">Rhamnusium bicolor</name>
    <dbReference type="NCBI Taxonomy" id="1586634"/>
    <lineage>
        <taxon>Eukaryota</taxon>
        <taxon>Metazoa</taxon>
        <taxon>Ecdysozoa</taxon>
        <taxon>Arthropoda</taxon>
        <taxon>Hexapoda</taxon>
        <taxon>Insecta</taxon>
        <taxon>Pterygota</taxon>
        <taxon>Neoptera</taxon>
        <taxon>Endopterygota</taxon>
        <taxon>Coleoptera</taxon>
        <taxon>Polyphaga</taxon>
        <taxon>Cucujiformia</taxon>
        <taxon>Chrysomeloidea</taxon>
        <taxon>Cerambycidae</taxon>
        <taxon>Lepturinae</taxon>
        <taxon>Rhagiini</taxon>
        <taxon>Rhamnusium</taxon>
    </lineage>
</organism>
<evidence type="ECO:0000313" key="3">
    <source>
        <dbReference type="Proteomes" id="UP001162156"/>
    </source>
</evidence>